<dbReference type="PaxDb" id="65489-OBART05G09930.1"/>
<dbReference type="EnsemblPlants" id="OBART05G09930.1">
    <property type="protein sequence ID" value="OBART05G09930.1"/>
    <property type="gene ID" value="OBART05G09930"/>
</dbReference>
<evidence type="ECO:0000313" key="2">
    <source>
        <dbReference type="Proteomes" id="UP000026960"/>
    </source>
</evidence>
<dbReference type="HOGENOM" id="CLU_057026_4_0_1"/>
<dbReference type="AlphaFoldDB" id="A0A0D3G5G6"/>
<dbReference type="NCBIfam" id="TIGR01570">
    <property type="entry name" value="A_thal_3588"/>
    <property type="match status" value="1"/>
</dbReference>
<dbReference type="GO" id="GO:0010274">
    <property type="term" value="P:hydrotropism"/>
    <property type="evidence" value="ECO:0007669"/>
    <property type="project" value="InterPro"/>
</dbReference>
<dbReference type="STRING" id="65489.A0A0D3G5G6"/>
<organism evidence="1">
    <name type="scientific">Oryza barthii</name>
    <dbReference type="NCBI Taxonomy" id="65489"/>
    <lineage>
        <taxon>Eukaryota</taxon>
        <taxon>Viridiplantae</taxon>
        <taxon>Streptophyta</taxon>
        <taxon>Embryophyta</taxon>
        <taxon>Tracheophyta</taxon>
        <taxon>Spermatophyta</taxon>
        <taxon>Magnoliopsida</taxon>
        <taxon>Liliopsida</taxon>
        <taxon>Poales</taxon>
        <taxon>Poaceae</taxon>
        <taxon>BOP clade</taxon>
        <taxon>Oryzoideae</taxon>
        <taxon>Oryzeae</taxon>
        <taxon>Oryzinae</taxon>
        <taxon>Oryza</taxon>
    </lineage>
</organism>
<dbReference type="Gramene" id="OBART05G09930.1">
    <property type="protein sequence ID" value="OBART05G09930.1"/>
    <property type="gene ID" value="OBART05G09930"/>
</dbReference>
<sequence>MKKKTAASKYLCFASFTICIPSAKQPSGGDAKNRLSFSFPESINGGKDRRCQQHTEEEHKSESIIDPAASIVTRTDGKHCTIIVGTIFGRRSGHVTFCVQRDAAMPPPFLFELSVPMLSLAAEMGSGLLRIALECHHSSGKVVVGAADGDTINNAGTGGGGSRSVWKASCNGRDVGYAVRRRPTDQDCRVLESMRMTTTGVGVLPSTGFSEDGGGGDVLYMRATYERVVGSKDAVSYHLITPGTASGSPQQELSVFLLRTRGD</sequence>
<evidence type="ECO:0000313" key="1">
    <source>
        <dbReference type="EnsemblPlants" id="OBART05G09930.1"/>
    </source>
</evidence>
<reference evidence="1" key="1">
    <citation type="journal article" date="2009" name="Rice">
        <title>De Novo Next Generation Sequencing of Plant Genomes.</title>
        <authorList>
            <person name="Rounsley S."/>
            <person name="Marri P.R."/>
            <person name="Yu Y."/>
            <person name="He R."/>
            <person name="Sisneros N."/>
            <person name="Goicoechea J.L."/>
            <person name="Lee S.J."/>
            <person name="Angelova A."/>
            <person name="Kudrna D."/>
            <person name="Luo M."/>
            <person name="Affourtit J."/>
            <person name="Desany B."/>
            <person name="Knight J."/>
            <person name="Niazi F."/>
            <person name="Egholm M."/>
            <person name="Wing R.A."/>
        </authorList>
    </citation>
    <scope>NUCLEOTIDE SEQUENCE [LARGE SCALE GENOMIC DNA]</scope>
    <source>
        <strain evidence="1">cv. IRGC 105608</strain>
    </source>
</reference>
<dbReference type="eggNOG" id="ENOG502QVEH">
    <property type="taxonomic scope" value="Eukaryota"/>
</dbReference>
<dbReference type="Pfam" id="PF04759">
    <property type="entry name" value="DUF617"/>
    <property type="match status" value="1"/>
</dbReference>
<reference evidence="1" key="2">
    <citation type="submission" date="2015-03" db="UniProtKB">
        <authorList>
            <consortium name="EnsemblPlants"/>
        </authorList>
    </citation>
    <scope>IDENTIFICATION</scope>
</reference>
<dbReference type="PANTHER" id="PTHR31696">
    <property type="entry name" value="PROTEIN MIZU-KUSSEI 1"/>
    <property type="match status" value="1"/>
</dbReference>
<accession>A0A0D3G5G6</accession>
<dbReference type="InterPro" id="IPR006460">
    <property type="entry name" value="MIZ1-like_pln"/>
</dbReference>
<proteinExistence type="predicted"/>
<dbReference type="Proteomes" id="UP000026960">
    <property type="component" value="Chromosome 5"/>
</dbReference>
<protein>
    <recommendedName>
        <fullName evidence="3">Protein MIZU-KUSSEI 1</fullName>
    </recommendedName>
</protein>
<keyword evidence="2" id="KW-1185">Reference proteome</keyword>
<name>A0A0D3G5G6_9ORYZ</name>
<evidence type="ECO:0008006" key="3">
    <source>
        <dbReference type="Google" id="ProtNLM"/>
    </source>
</evidence>
<dbReference type="PANTHER" id="PTHR31696:SF72">
    <property type="entry name" value="OS05G0280000 PROTEIN"/>
    <property type="match status" value="1"/>
</dbReference>